<dbReference type="GO" id="GO:0032040">
    <property type="term" value="C:small-subunit processome"/>
    <property type="evidence" value="ECO:0007669"/>
    <property type="project" value="TreeGrafter"/>
</dbReference>
<organism evidence="5">
    <name type="scientific">Callorhinchus milii</name>
    <name type="common">Ghost shark</name>
    <dbReference type="NCBI Taxonomy" id="7868"/>
    <lineage>
        <taxon>Eukaryota</taxon>
        <taxon>Metazoa</taxon>
        <taxon>Chordata</taxon>
        <taxon>Craniata</taxon>
        <taxon>Vertebrata</taxon>
        <taxon>Chondrichthyes</taxon>
        <taxon>Holocephali</taxon>
        <taxon>Chimaeriformes</taxon>
        <taxon>Callorhinchidae</taxon>
        <taxon>Callorhinchus</taxon>
    </lineage>
</organism>
<proteinExistence type="evidence at transcript level"/>
<dbReference type="GO" id="GO:0000462">
    <property type="term" value="P:maturation of SSU-rRNA from tricistronic rRNA transcript (SSU-rRNA, 5.8S rRNA, LSU-rRNA)"/>
    <property type="evidence" value="ECO:0007669"/>
    <property type="project" value="TreeGrafter"/>
</dbReference>
<dbReference type="GO" id="GO:0030175">
    <property type="term" value="C:filopodium"/>
    <property type="evidence" value="ECO:0007669"/>
    <property type="project" value="UniProtKB-SubCell"/>
</dbReference>
<dbReference type="Pfam" id="PF04000">
    <property type="entry name" value="Sas10_Utp3"/>
    <property type="match status" value="1"/>
</dbReference>
<dbReference type="InterPro" id="IPR007146">
    <property type="entry name" value="Sas10/Utp3/C1D"/>
</dbReference>
<comment type="similarity">
    <text evidence="3">Belongs to the SAS10 family.</text>
</comment>
<evidence type="ECO:0000256" key="1">
    <source>
        <dbReference type="ARBA" id="ARBA00004486"/>
    </source>
</evidence>
<protein>
    <submittedName>
        <fullName evidence="5">Neuroguidin</fullName>
    </submittedName>
</protein>
<name>V9L5H8_CALMI</name>
<dbReference type="AlphaFoldDB" id="V9L5H8"/>
<feature type="region of interest" description="Disordered" evidence="4">
    <location>
        <begin position="122"/>
        <end position="166"/>
    </location>
</feature>
<accession>V9L5H8</accession>
<dbReference type="PANTHER" id="PTHR13237">
    <property type="entry name" value="SOMETHING ABOUT SILENCING PROTEIN 10-RELATED"/>
    <property type="match status" value="1"/>
</dbReference>
<dbReference type="EMBL" id="JW873949">
    <property type="protein sequence ID" value="AFP06466.1"/>
    <property type="molecule type" value="mRNA"/>
</dbReference>
<reference evidence="5" key="1">
    <citation type="journal article" date="2014" name="Nature">
        <title>Elephant shark genome provides unique insights into gnathostome evolution.</title>
        <authorList>
            <consortium name="International Elephant Shark Genome Sequencing Consortium"/>
            <person name="Venkatesh B."/>
            <person name="Lee A.P."/>
            <person name="Ravi V."/>
            <person name="Maurya A.K."/>
            <person name="Lian M.M."/>
            <person name="Swann J.B."/>
            <person name="Ohta Y."/>
            <person name="Flajnik M.F."/>
            <person name="Sutoh Y."/>
            <person name="Kasahara M."/>
            <person name="Hoon S."/>
            <person name="Gangu V."/>
            <person name="Roy S.W."/>
            <person name="Irimia M."/>
            <person name="Korzh V."/>
            <person name="Kondrychyn I."/>
            <person name="Lim Z.W."/>
            <person name="Tay B.H."/>
            <person name="Tohari S."/>
            <person name="Kong K.W."/>
            <person name="Ho S."/>
            <person name="Lorente-Galdos B."/>
            <person name="Quilez J."/>
            <person name="Marques-Bonet T."/>
            <person name="Raney B.J."/>
            <person name="Ingham P.W."/>
            <person name="Tay A."/>
            <person name="Hillier L.W."/>
            <person name="Minx P."/>
            <person name="Boehm T."/>
            <person name="Wilson R.K."/>
            <person name="Brenner S."/>
            <person name="Warren W.C."/>
        </authorList>
    </citation>
    <scope>NUCLEOTIDE SEQUENCE</scope>
    <source>
        <tissue evidence="5">Brain</tissue>
    </source>
</reference>
<dbReference type="PANTHER" id="PTHR13237:SF9">
    <property type="entry name" value="NEUROGUIDIN"/>
    <property type="match status" value="1"/>
</dbReference>
<feature type="compositionally biased region" description="Basic and acidic residues" evidence="4">
    <location>
        <begin position="177"/>
        <end position="191"/>
    </location>
</feature>
<feature type="region of interest" description="Disordered" evidence="4">
    <location>
        <begin position="275"/>
        <end position="311"/>
    </location>
</feature>
<evidence type="ECO:0000256" key="4">
    <source>
        <dbReference type="SAM" id="MobiDB-lite"/>
    </source>
</evidence>
<sequence length="311" mass="35536">MMAAQLEADVPSAVAALVTLKDQVSCVTAQVQALLRGIRSGSYRTSEGISFLEVKNQLLVSYLIDLSHVIALKAHGRSLEHQPGVLRLTEIRTVLEKMRPIDQKLRYQLDKLIKTAITGSLDDNNPLSFKPNPDNMLTKLDDEEQEDPEEHRPTSETVPKSKKLYIPPRLVPVHYDADETEGQREARAAERARKRALSSSVIRELRDQFSDAPQELREDRNYHTMRHSREDQHRVQYEESMLLRLNMTRRQRARRTPALGMTAQLSSLTRFGDIGALTGETQPEGEPGPARKRRKIIRKKGFKKGFRGRRR</sequence>
<comment type="subcellular location">
    <subcellularLocation>
        <location evidence="1">Cell projection</location>
        <location evidence="1">Filopodium</location>
    </subcellularLocation>
    <subcellularLocation>
        <location evidence="2">Nucleus</location>
        <location evidence="2">Nucleolus</location>
    </subcellularLocation>
</comment>
<evidence type="ECO:0000256" key="3">
    <source>
        <dbReference type="ARBA" id="ARBA00010979"/>
    </source>
</evidence>
<evidence type="ECO:0000256" key="2">
    <source>
        <dbReference type="ARBA" id="ARBA00004604"/>
    </source>
</evidence>
<feature type="region of interest" description="Disordered" evidence="4">
    <location>
        <begin position="177"/>
        <end position="196"/>
    </location>
</feature>
<evidence type="ECO:0000313" key="5">
    <source>
        <dbReference type="EMBL" id="AFP06466.1"/>
    </source>
</evidence>
<feature type="compositionally biased region" description="Basic residues" evidence="4">
    <location>
        <begin position="290"/>
        <end position="311"/>
    </location>
</feature>